<dbReference type="EMBL" id="FOQU01000004">
    <property type="protein sequence ID" value="SFI81952.1"/>
    <property type="molecule type" value="Genomic_DNA"/>
</dbReference>
<dbReference type="InterPro" id="IPR019238">
    <property type="entry name" value="AbiEi_2"/>
</dbReference>
<dbReference type="Pfam" id="PF09952">
    <property type="entry name" value="AbiEi_2"/>
    <property type="match status" value="1"/>
</dbReference>
<accession>A0A1I3LAX6</accession>
<keyword evidence="2" id="KW-1185">Reference proteome</keyword>
<dbReference type="AlphaFoldDB" id="A0A1I3LAX6"/>
<dbReference type="RefSeq" id="WP_091012180.1">
    <property type="nucleotide sequence ID" value="NZ_CP041743.1"/>
</dbReference>
<dbReference type="SUPFAM" id="SSF46785">
    <property type="entry name" value="Winged helix' DNA-binding domain"/>
    <property type="match status" value="1"/>
</dbReference>
<dbReference type="STRING" id="420953.SAMN05192543_104332"/>
<evidence type="ECO:0008006" key="3">
    <source>
        <dbReference type="Google" id="ProtNLM"/>
    </source>
</evidence>
<evidence type="ECO:0000313" key="2">
    <source>
        <dbReference type="Proteomes" id="UP000199548"/>
    </source>
</evidence>
<reference evidence="1 2" key="1">
    <citation type="submission" date="2016-10" db="EMBL/GenBank/DDBJ databases">
        <authorList>
            <person name="de Groot N.N."/>
        </authorList>
    </citation>
    <scope>NUCLEOTIDE SEQUENCE [LARGE SCALE GENOMIC DNA]</scope>
    <source>
        <strain evidence="1 2">LMG 23650</strain>
    </source>
</reference>
<proteinExistence type="predicted"/>
<organism evidence="1 2">
    <name type="scientific">Paraburkholderia megapolitana</name>
    <dbReference type="NCBI Taxonomy" id="420953"/>
    <lineage>
        <taxon>Bacteria</taxon>
        <taxon>Pseudomonadati</taxon>
        <taxon>Pseudomonadota</taxon>
        <taxon>Betaproteobacteria</taxon>
        <taxon>Burkholderiales</taxon>
        <taxon>Burkholderiaceae</taxon>
        <taxon>Paraburkholderia</taxon>
    </lineage>
</organism>
<name>A0A1I3LAX6_9BURK</name>
<sequence length="366" mass="40504">MILSDRIASSDQRALTLACEAFSDATQLYQATPLSASGRKGQADARTSTNDGPDAWIRFDVAGKHLVMPVVIEASTSSPGAGVIVNRMHSRATPEDDRPLMFVTQHVTPRLADELITKRIPFLDTAGNVFLQTPEATIMIVGRGKPTLQRLDQTSRSTTPKGMRVTFALLTLPGLVGEPYRTIADLSGVALNTVNLAMDDLMDRGLVVVKGKNRVIVDHRRLVDDWVSLFPTRLRPKLSPRRFTSWTKDKDWWRNPEALDPQARLGGEVAADILTRKIKPATVTVYAPGGLAPKMMSKAMLRPDERGDVEVLEAFWPVEAEDRWDLPDRGVVHPLLVYADLIMSGDDRNREVAQAIYARYVANENA</sequence>
<dbReference type="Proteomes" id="UP000199548">
    <property type="component" value="Unassembled WGS sequence"/>
</dbReference>
<protein>
    <recommendedName>
        <fullName evidence="3">HTH crp-type domain-containing protein</fullName>
    </recommendedName>
</protein>
<gene>
    <name evidence="1" type="ORF">SAMN05192543_104332</name>
</gene>
<dbReference type="InterPro" id="IPR036390">
    <property type="entry name" value="WH_DNA-bd_sf"/>
</dbReference>
<dbReference type="PIRSF" id="PIRSF012611">
    <property type="entry name" value="UCP012611"/>
    <property type="match status" value="1"/>
</dbReference>
<dbReference type="OrthoDB" id="6630012at2"/>
<evidence type="ECO:0000313" key="1">
    <source>
        <dbReference type="EMBL" id="SFI81952.1"/>
    </source>
</evidence>
<dbReference type="InterPro" id="IPR016600">
    <property type="entry name" value="UCP012611"/>
</dbReference>